<feature type="transmembrane region" description="Helical" evidence="8">
    <location>
        <begin position="28"/>
        <end position="47"/>
    </location>
</feature>
<gene>
    <name evidence="9" type="ORF">JOF34_000041</name>
</gene>
<keyword evidence="3" id="KW-0813">Transport</keyword>
<comment type="similarity">
    <text evidence="2">Belongs to the binding-protein-dependent transport system permease family. FecCD subfamily.</text>
</comment>
<dbReference type="EMBL" id="JAGIOL010000001">
    <property type="protein sequence ID" value="MBP2435455.1"/>
    <property type="molecule type" value="Genomic_DNA"/>
</dbReference>
<dbReference type="InterPro" id="IPR000522">
    <property type="entry name" value="ABC_transptr_permease_BtuC"/>
</dbReference>
<dbReference type="PANTHER" id="PTHR30472">
    <property type="entry name" value="FERRIC ENTEROBACTIN TRANSPORT SYSTEM PERMEASE PROTEIN"/>
    <property type="match status" value="1"/>
</dbReference>
<proteinExistence type="inferred from homology"/>
<evidence type="ECO:0000256" key="1">
    <source>
        <dbReference type="ARBA" id="ARBA00004651"/>
    </source>
</evidence>
<dbReference type="Proteomes" id="UP001519362">
    <property type="component" value="Unassembled WGS sequence"/>
</dbReference>
<organism evidence="9 10">
    <name type="scientific">Microbacterium amylolyticum</name>
    <dbReference type="NCBI Taxonomy" id="936337"/>
    <lineage>
        <taxon>Bacteria</taxon>
        <taxon>Bacillati</taxon>
        <taxon>Actinomycetota</taxon>
        <taxon>Actinomycetes</taxon>
        <taxon>Micrococcales</taxon>
        <taxon>Microbacteriaceae</taxon>
        <taxon>Microbacterium</taxon>
    </lineage>
</organism>
<accession>A0ABS4ZDV0</accession>
<feature type="transmembrane region" description="Helical" evidence="8">
    <location>
        <begin position="110"/>
        <end position="128"/>
    </location>
</feature>
<dbReference type="Gene3D" id="1.10.3470.10">
    <property type="entry name" value="ABC transporter involved in vitamin B12 uptake, BtuC"/>
    <property type="match status" value="1"/>
</dbReference>
<evidence type="ECO:0000313" key="9">
    <source>
        <dbReference type="EMBL" id="MBP2435455.1"/>
    </source>
</evidence>
<reference evidence="9 10" key="1">
    <citation type="submission" date="2021-03" db="EMBL/GenBank/DDBJ databases">
        <title>Sequencing the genomes of 1000 actinobacteria strains.</title>
        <authorList>
            <person name="Klenk H.-P."/>
        </authorList>
    </citation>
    <scope>NUCLEOTIDE SEQUENCE [LARGE SCALE GENOMIC DNA]</scope>
    <source>
        <strain evidence="9 10">DSM 24221</strain>
    </source>
</reference>
<keyword evidence="6 8" id="KW-1133">Transmembrane helix</keyword>
<comment type="subcellular location">
    <subcellularLocation>
        <location evidence="1">Cell membrane</location>
        <topology evidence="1">Multi-pass membrane protein</topology>
    </subcellularLocation>
</comment>
<evidence type="ECO:0000256" key="5">
    <source>
        <dbReference type="ARBA" id="ARBA00022692"/>
    </source>
</evidence>
<dbReference type="CDD" id="cd06550">
    <property type="entry name" value="TM_ABC_iron-siderophores_like"/>
    <property type="match status" value="1"/>
</dbReference>
<keyword evidence="7 8" id="KW-0472">Membrane</keyword>
<evidence type="ECO:0000256" key="7">
    <source>
        <dbReference type="ARBA" id="ARBA00023136"/>
    </source>
</evidence>
<feature type="transmembrane region" description="Helical" evidence="8">
    <location>
        <begin position="253"/>
        <end position="279"/>
    </location>
</feature>
<dbReference type="Pfam" id="PF01032">
    <property type="entry name" value="FecCD"/>
    <property type="match status" value="1"/>
</dbReference>
<feature type="transmembrane region" description="Helical" evidence="8">
    <location>
        <begin position="165"/>
        <end position="184"/>
    </location>
</feature>
<evidence type="ECO:0000313" key="10">
    <source>
        <dbReference type="Proteomes" id="UP001519362"/>
    </source>
</evidence>
<evidence type="ECO:0000256" key="8">
    <source>
        <dbReference type="SAM" id="Phobius"/>
    </source>
</evidence>
<keyword evidence="5 8" id="KW-0812">Transmembrane</keyword>
<comment type="caution">
    <text evidence="9">The sequence shown here is derived from an EMBL/GenBank/DDBJ whole genome shotgun (WGS) entry which is preliminary data.</text>
</comment>
<keyword evidence="10" id="KW-1185">Reference proteome</keyword>
<evidence type="ECO:0000256" key="2">
    <source>
        <dbReference type="ARBA" id="ARBA00007935"/>
    </source>
</evidence>
<feature type="transmembrane region" description="Helical" evidence="8">
    <location>
        <begin position="80"/>
        <end position="98"/>
    </location>
</feature>
<dbReference type="RefSeq" id="WP_206527895.1">
    <property type="nucleotide sequence ID" value="NZ_CP049253.1"/>
</dbReference>
<dbReference type="PANTHER" id="PTHR30472:SF24">
    <property type="entry name" value="FERRIC ENTEROBACTIN TRANSPORT SYSTEM PERMEASE PROTEIN FEPG"/>
    <property type="match status" value="1"/>
</dbReference>
<evidence type="ECO:0000256" key="4">
    <source>
        <dbReference type="ARBA" id="ARBA00022475"/>
    </source>
</evidence>
<keyword evidence="4" id="KW-1003">Cell membrane</keyword>
<protein>
    <submittedName>
        <fullName evidence="9">Iron complex transport system permease protein</fullName>
    </submittedName>
</protein>
<name>A0ABS4ZDV0_9MICO</name>
<dbReference type="InterPro" id="IPR037294">
    <property type="entry name" value="ABC_BtuC-like"/>
</dbReference>
<feature type="transmembrane region" description="Helical" evidence="8">
    <location>
        <begin position="134"/>
        <end position="153"/>
    </location>
</feature>
<dbReference type="SUPFAM" id="SSF81345">
    <property type="entry name" value="ABC transporter involved in vitamin B12 uptake, BtuC"/>
    <property type="match status" value="1"/>
</dbReference>
<evidence type="ECO:0000256" key="3">
    <source>
        <dbReference type="ARBA" id="ARBA00022448"/>
    </source>
</evidence>
<feature type="transmembrane region" description="Helical" evidence="8">
    <location>
        <begin position="204"/>
        <end position="227"/>
    </location>
</feature>
<sequence>MSAVQGLSVATRAIRETRSRTARHRRRTIGALTVITVALFFAALSIGDTVYGADVVLAVLRGDDVPGASYAIGERRLPRALIAVLAGASFGIAGTTFQTMLRNPLASPDVIGITSGAGAAAVACIVVFGFSGTVAMTTALIAGLITALAITLLARGGPATGARLILIGIGVGALLDAVVQYLLLRADQWNVPAALRWLSGSLNQSSWSALWPLLIAVAALLPLALVLGRSLRPLELGDDTASALGIRLQPTRLALILCAVGLVSFATATTGPIAFVAFLSGPIARGLTGRAGSPMIPAALVGACLVLAADLVGQHALPVTYPVGVVTGVVGAPYLLILLTRMNRTRS</sequence>
<evidence type="ECO:0000256" key="6">
    <source>
        <dbReference type="ARBA" id="ARBA00022989"/>
    </source>
</evidence>
<feature type="transmembrane region" description="Helical" evidence="8">
    <location>
        <begin position="319"/>
        <end position="339"/>
    </location>
</feature>